<dbReference type="RefSeq" id="WP_140396868.1">
    <property type="nucleotide sequence ID" value="NZ_FUKI01000135.1"/>
</dbReference>
<accession>A0A1R4HEW9</accession>
<keyword evidence="2" id="KW-1185">Reference proteome</keyword>
<proteinExistence type="predicted"/>
<dbReference type="OrthoDB" id="7066569at2"/>
<gene>
    <name evidence="1" type="ORF">CRENPOLYSF1_580045</name>
</gene>
<sequence>MDRKELMVALQPFKQQCETEGYTLGDMVLEEAYPGVIPTSFIVKVVAKGWLRQISCSDALHRLLKILWATTEAKIRENIFTVAIYDEQESLHCWDEETDTQILKAL</sequence>
<evidence type="ECO:0000313" key="1">
    <source>
        <dbReference type="EMBL" id="SJM94763.1"/>
    </source>
</evidence>
<name>A0A1R4HEW9_9GAMM</name>
<evidence type="ECO:0000313" key="2">
    <source>
        <dbReference type="Proteomes" id="UP000195667"/>
    </source>
</evidence>
<reference evidence="2" key="1">
    <citation type="submission" date="2017-02" db="EMBL/GenBank/DDBJ databases">
        <authorList>
            <person name="Daims H."/>
        </authorList>
    </citation>
    <scope>NUCLEOTIDE SEQUENCE [LARGE SCALE GENOMIC DNA]</scope>
</reference>
<dbReference type="AlphaFoldDB" id="A0A1R4HEW9"/>
<organism evidence="1 2">
    <name type="scientific">Crenothrix polyspora</name>
    <dbReference type="NCBI Taxonomy" id="360316"/>
    <lineage>
        <taxon>Bacteria</taxon>
        <taxon>Pseudomonadati</taxon>
        <taxon>Pseudomonadota</taxon>
        <taxon>Gammaproteobacteria</taxon>
        <taxon>Methylococcales</taxon>
        <taxon>Crenotrichaceae</taxon>
        <taxon>Crenothrix</taxon>
    </lineage>
</organism>
<dbReference type="Proteomes" id="UP000195667">
    <property type="component" value="Unassembled WGS sequence"/>
</dbReference>
<dbReference type="EMBL" id="FUKI01000135">
    <property type="protein sequence ID" value="SJM94763.1"/>
    <property type="molecule type" value="Genomic_DNA"/>
</dbReference>
<protein>
    <submittedName>
        <fullName evidence="1">Uncharacterized protein</fullName>
    </submittedName>
</protein>